<organism evidence="1 2">
    <name type="scientific">Trametes sanguinea</name>
    <dbReference type="NCBI Taxonomy" id="158606"/>
    <lineage>
        <taxon>Eukaryota</taxon>
        <taxon>Fungi</taxon>
        <taxon>Dikarya</taxon>
        <taxon>Basidiomycota</taxon>
        <taxon>Agaricomycotina</taxon>
        <taxon>Agaricomycetes</taxon>
        <taxon>Polyporales</taxon>
        <taxon>Polyporaceae</taxon>
        <taxon>Trametes</taxon>
    </lineage>
</organism>
<proteinExistence type="predicted"/>
<accession>A0ACC1Q2F2</accession>
<comment type="caution">
    <text evidence="1">The sequence shown here is derived from an EMBL/GenBank/DDBJ whole genome shotgun (WGS) entry which is preliminary data.</text>
</comment>
<keyword evidence="2" id="KW-1185">Reference proteome</keyword>
<protein>
    <submittedName>
        <fullName evidence="1">Uncharacterized protein</fullName>
    </submittedName>
</protein>
<dbReference type="EMBL" id="JANSHE010000912">
    <property type="protein sequence ID" value="KAJ3005969.1"/>
    <property type="molecule type" value="Genomic_DNA"/>
</dbReference>
<sequence>MTQYCWLGPEDSGEDWEGCRRHMQAFINILVRWPGCPDELRHAPPSAAMDCDAQQYSRLMHVAIGFYVRTFIAKYHRMPVPPVRGVAPIAG</sequence>
<dbReference type="Proteomes" id="UP001144978">
    <property type="component" value="Unassembled WGS sequence"/>
</dbReference>
<evidence type="ECO:0000313" key="2">
    <source>
        <dbReference type="Proteomes" id="UP001144978"/>
    </source>
</evidence>
<gene>
    <name evidence="1" type="ORF">NUW54_g4111</name>
</gene>
<name>A0ACC1Q2F2_9APHY</name>
<evidence type="ECO:0000313" key="1">
    <source>
        <dbReference type="EMBL" id="KAJ3005969.1"/>
    </source>
</evidence>
<reference evidence="1" key="1">
    <citation type="submission" date="2022-08" db="EMBL/GenBank/DDBJ databases">
        <title>Genome Sequence of Pycnoporus sanguineus.</title>
        <authorList>
            <person name="Buettner E."/>
        </authorList>
    </citation>
    <scope>NUCLEOTIDE SEQUENCE</scope>
    <source>
        <strain evidence="1">CG-C14</strain>
    </source>
</reference>